<feature type="transmembrane region" description="Helical" evidence="6">
    <location>
        <begin position="75"/>
        <end position="95"/>
    </location>
</feature>
<comment type="subcellular location">
    <subcellularLocation>
        <location evidence="1">Membrane</location>
        <topology evidence="1">Multi-pass membrane protein</topology>
    </subcellularLocation>
</comment>
<name>A0A8K0KV46_9PEZI</name>
<dbReference type="EMBL" id="JAESVG020000010">
    <property type="protein sequence ID" value="KAG8624087.1"/>
    <property type="molecule type" value="Genomic_DNA"/>
</dbReference>
<evidence type="ECO:0000256" key="1">
    <source>
        <dbReference type="ARBA" id="ARBA00004141"/>
    </source>
</evidence>
<gene>
    <name evidence="7" type="ORF">KVT40_009063</name>
</gene>
<evidence type="ECO:0000256" key="6">
    <source>
        <dbReference type="SAM" id="Phobius"/>
    </source>
</evidence>
<feature type="transmembrane region" description="Helical" evidence="6">
    <location>
        <begin position="194"/>
        <end position="214"/>
    </location>
</feature>
<dbReference type="InterPro" id="IPR007568">
    <property type="entry name" value="RTA1"/>
</dbReference>
<proteinExistence type="predicted"/>
<dbReference type="OrthoDB" id="3358017at2759"/>
<feature type="compositionally biased region" description="Basic and acidic residues" evidence="5">
    <location>
        <begin position="340"/>
        <end position="349"/>
    </location>
</feature>
<feature type="compositionally biased region" description="Polar residues" evidence="5">
    <location>
        <begin position="363"/>
        <end position="372"/>
    </location>
</feature>
<feature type="transmembrane region" description="Helical" evidence="6">
    <location>
        <begin position="18"/>
        <end position="36"/>
    </location>
</feature>
<dbReference type="PANTHER" id="PTHR31465">
    <property type="entry name" value="PROTEIN RTA1-RELATED"/>
    <property type="match status" value="1"/>
</dbReference>
<feature type="region of interest" description="Disordered" evidence="5">
    <location>
        <begin position="339"/>
        <end position="372"/>
    </location>
</feature>
<evidence type="ECO:0000256" key="3">
    <source>
        <dbReference type="ARBA" id="ARBA00022989"/>
    </source>
</evidence>
<evidence type="ECO:0000256" key="4">
    <source>
        <dbReference type="ARBA" id="ARBA00023136"/>
    </source>
</evidence>
<dbReference type="Proteomes" id="UP000809789">
    <property type="component" value="Unassembled WGS sequence"/>
</dbReference>
<organism evidence="7 8">
    <name type="scientific">Elsinoe batatas</name>
    <dbReference type="NCBI Taxonomy" id="2601811"/>
    <lineage>
        <taxon>Eukaryota</taxon>
        <taxon>Fungi</taxon>
        <taxon>Dikarya</taxon>
        <taxon>Ascomycota</taxon>
        <taxon>Pezizomycotina</taxon>
        <taxon>Dothideomycetes</taxon>
        <taxon>Dothideomycetidae</taxon>
        <taxon>Myriangiales</taxon>
        <taxon>Elsinoaceae</taxon>
        <taxon>Elsinoe</taxon>
    </lineage>
</organism>
<accession>A0A8K0KV46</accession>
<comment type="caution">
    <text evidence="7">The sequence shown here is derived from an EMBL/GenBank/DDBJ whole genome shotgun (WGS) entry which is preliminary data.</text>
</comment>
<feature type="transmembrane region" description="Helical" evidence="6">
    <location>
        <begin position="157"/>
        <end position="182"/>
    </location>
</feature>
<sequence>MTASGSTWSLYPYNPNKALPIVFAVLIFILGGLNAYQNFFRYKWQRFGFIMTWASTVWVAAFICRAISVRNVQNIPIFIAQYVMVLAGPPLYAAAESFILGRILAYLPYHAPIHPGRVLSTFLLISIVIEVLCNTGASNAIGRADPDDAQQIKTGIAMYKAGFILQCLLEACFFSLTAWIHFRASKAGTLPKNIRTMIYMLYLTSSMILLRTIVRTIEGFEKTKCAPSSDNPLGYCGYLSTHEWPLWVLESANVTLFVCFLTYFTPGAYLPKSHKVFLDQFDGKTERLGPGFSARDKRSVIATAIDPFNVYGILTGHGHKMTNFWQERQWPEYVGQPITERWRGDDGGKQEAGISIGSRAEAAQSSEEQSRK</sequence>
<evidence type="ECO:0000313" key="7">
    <source>
        <dbReference type="EMBL" id="KAG8624087.1"/>
    </source>
</evidence>
<evidence type="ECO:0000313" key="8">
    <source>
        <dbReference type="Proteomes" id="UP000809789"/>
    </source>
</evidence>
<keyword evidence="3 6" id="KW-1133">Transmembrane helix</keyword>
<evidence type="ECO:0000256" key="2">
    <source>
        <dbReference type="ARBA" id="ARBA00022692"/>
    </source>
</evidence>
<protein>
    <submittedName>
        <fullName evidence="7">Uncharacterized protein</fullName>
    </submittedName>
</protein>
<keyword evidence="2 6" id="KW-0812">Transmembrane</keyword>
<dbReference type="AlphaFoldDB" id="A0A8K0KV46"/>
<reference evidence="7" key="1">
    <citation type="submission" date="2021-07" db="EMBL/GenBank/DDBJ databases">
        <title>Elsinoe batatas strain:CRI-CJ2 Genome sequencing and assembly.</title>
        <authorList>
            <person name="Huang L."/>
        </authorList>
    </citation>
    <scope>NUCLEOTIDE SEQUENCE</scope>
    <source>
        <strain evidence="7">CRI-CJ2</strain>
    </source>
</reference>
<feature type="transmembrane region" description="Helical" evidence="6">
    <location>
        <begin position="48"/>
        <end position="69"/>
    </location>
</feature>
<keyword evidence="4 6" id="KW-0472">Membrane</keyword>
<dbReference type="Pfam" id="PF04479">
    <property type="entry name" value="RTA1"/>
    <property type="match status" value="1"/>
</dbReference>
<dbReference type="PANTHER" id="PTHR31465:SF13">
    <property type="entry name" value="RTA1 DOMAIN PROTEIN-RELATED"/>
    <property type="match status" value="1"/>
</dbReference>
<evidence type="ECO:0000256" key="5">
    <source>
        <dbReference type="SAM" id="MobiDB-lite"/>
    </source>
</evidence>
<keyword evidence="8" id="KW-1185">Reference proteome</keyword>
<dbReference type="GO" id="GO:0016020">
    <property type="term" value="C:membrane"/>
    <property type="evidence" value="ECO:0007669"/>
    <property type="project" value="UniProtKB-SubCell"/>
</dbReference>